<dbReference type="EMBL" id="BJYS01000013">
    <property type="protein sequence ID" value="GEO04223.1"/>
    <property type="molecule type" value="Genomic_DNA"/>
</dbReference>
<reference evidence="3 4" key="1">
    <citation type="submission" date="2019-07" db="EMBL/GenBank/DDBJ databases">
        <title>Whole genome shotgun sequence of Adhaeribacter aerolatus NBRC 106133.</title>
        <authorList>
            <person name="Hosoyama A."/>
            <person name="Uohara A."/>
            <person name="Ohji S."/>
            <person name="Ichikawa N."/>
        </authorList>
    </citation>
    <scope>NUCLEOTIDE SEQUENCE [LARGE SCALE GENOMIC DNA]</scope>
    <source>
        <strain evidence="3 4">NBRC 106133</strain>
    </source>
</reference>
<dbReference type="PANTHER" id="PTHR16504:SF4">
    <property type="entry name" value="5'(3')-DEOXYRIBONUCLEOTIDASE"/>
    <property type="match status" value="1"/>
</dbReference>
<dbReference type="SUPFAM" id="SSF56784">
    <property type="entry name" value="HAD-like"/>
    <property type="match status" value="1"/>
</dbReference>
<gene>
    <name evidence="3" type="ORF">AAE02nite_18870</name>
</gene>
<dbReference type="PANTHER" id="PTHR16504">
    <property type="entry name" value="5'(3')-DEOXYRIBONUCLEOTIDASE"/>
    <property type="match status" value="1"/>
</dbReference>
<protein>
    <submittedName>
        <fullName evidence="3">5'-3'-deoxyribonucleotidase</fullName>
    </submittedName>
</protein>
<dbReference type="SFLD" id="SFLDG01146">
    <property type="entry name" value="C1.2.2"/>
    <property type="match status" value="1"/>
</dbReference>
<dbReference type="SFLD" id="SFLDG01126">
    <property type="entry name" value="C1.2:_Nucleotidase_Like"/>
    <property type="match status" value="1"/>
</dbReference>
<dbReference type="Gene3D" id="1.10.40.40">
    <property type="entry name" value="Deoxyribonucleotidase, domain 2"/>
    <property type="match status" value="1"/>
</dbReference>
<dbReference type="InterPro" id="IPR023214">
    <property type="entry name" value="HAD_sf"/>
</dbReference>
<dbReference type="RefSeq" id="WP_146897495.1">
    <property type="nucleotide sequence ID" value="NZ_BJYS01000013.1"/>
</dbReference>
<dbReference type="Gene3D" id="3.40.50.1000">
    <property type="entry name" value="HAD superfamily/HAD-like"/>
    <property type="match status" value="1"/>
</dbReference>
<dbReference type="SFLD" id="SFLDS00003">
    <property type="entry name" value="Haloacid_Dehalogenase"/>
    <property type="match status" value="1"/>
</dbReference>
<dbReference type="OrthoDB" id="278110at2"/>
<proteinExistence type="inferred from homology"/>
<evidence type="ECO:0000313" key="4">
    <source>
        <dbReference type="Proteomes" id="UP000321532"/>
    </source>
</evidence>
<name>A0A512AWY7_9BACT</name>
<comment type="similarity">
    <text evidence="1">Belongs to the 5'(3')-deoxyribonucleotidase family.</text>
</comment>
<keyword evidence="4" id="KW-1185">Reference proteome</keyword>
<accession>A0A512AWY7</accession>
<organism evidence="3 4">
    <name type="scientific">Adhaeribacter aerolatus</name>
    <dbReference type="NCBI Taxonomy" id="670289"/>
    <lineage>
        <taxon>Bacteria</taxon>
        <taxon>Pseudomonadati</taxon>
        <taxon>Bacteroidota</taxon>
        <taxon>Cytophagia</taxon>
        <taxon>Cytophagales</taxon>
        <taxon>Hymenobacteraceae</taxon>
        <taxon>Adhaeribacter</taxon>
    </lineage>
</organism>
<comment type="caution">
    <text evidence="3">The sequence shown here is derived from an EMBL/GenBank/DDBJ whole genome shotgun (WGS) entry which is preliminary data.</text>
</comment>
<dbReference type="Proteomes" id="UP000321532">
    <property type="component" value="Unassembled WGS sequence"/>
</dbReference>
<dbReference type="InterPro" id="IPR036412">
    <property type="entry name" value="HAD-like_sf"/>
</dbReference>
<dbReference type="AlphaFoldDB" id="A0A512AWY7"/>
<evidence type="ECO:0000256" key="1">
    <source>
        <dbReference type="ARBA" id="ARBA00009589"/>
    </source>
</evidence>
<feature type="active site" description="Nucleophile" evidence="2">
    <location>
        <position position="9"/>
    </location>
</feature>
<dbReference type="Pfam" id="PF06941">
    <property type="entry name" value="NT5C"/>
    <property type="match status" value="1"/>
</dbReference>
<dbReference type="InterPro" id="IPR010708">
    <property type="entry name" value="5'(3')-deoxyribonucleotidase"/>
</dbReference>
<dbReference type="GO" id="GO:0008253">
    <property type="term" value="F:5'-nucleotidase activity"/>
    <property type="evidence" value="ECO:0007669"/>
    <property type="project" value="InterPro"/>
</dbReference>
<dbReference type="GO" id="GO:0009223">
    <property type="term" value="P:pyrimidine deoxyribonucleotide catabolic process"/>
    <property type="evidence" value="ECO:0007669"/>
    <property type="project" value="TreeGrafter"/>
</dbReference>
<sequence>MTKKSIAIDMDDVMTDAVGRFIELYQKEFNEDLPDLRLPGRNLDNTVPPERLALVKQFPHRHDFFKDMDLQENCQEVVRRLQEKYEVYIATAAMEFEHCLTHKYNWLKQHFPFISWTHIIFCGHKNILGTDYLLDDAERNLKTFKGTPLVFTAPHNTHLTAYTRLNNWQEVADYFLK</sequence>
<evidence type="ECO:0000313" key="3">
    <source>
        <dbReference type="EMBL" id="GEO04223.1"/>
    </source>
</evidence>
<evidence type="ECO:0000256" key="2">
    <source>
        <dbReference type="PIRSR" id="PIRSR610708-1"/>
    </source>
</evidence>
<feature type="active site" description="Proton donor" evidence="2">
    <location>
        <position position="11"/>
    </location>
</feature>